<evidence type="ECO:0000313" key="9">
    <source>
        <dbReference type="Proteomes" id="UP000064249"/>
    </source>
</evidence>
<reference evidence="8 9" key="1">
    <citation type="journal article" date="2015" name="MBio">
        <title>Genome-Resolved Metagenomic Analysis Reveals Roles for Candidate Phyla and Other Microbial Community Members in Biogeochemical Transformations in Oil Reservoirs.</title>
        <authorList>
            <person name="Hu P."/>
            <person name="Tom L."/>
            <person name="Singh A."/>
            <person name="Thomas B.C."/>
            <person name="Baker B.J."/>
            <person name="Piceno Y.M."/>
            <person name="Andersen G.L."/>
            <person name="Banfield J.F."/>
        </authorList>
    </citation>
    <scope>NUCLEOTIDE SEQUENCE [LARGE SCALE GENOMIC DNA]</scope>
    <source>
        <strain evidence="8">46_16</strain>
    </source>
</reference>
<dbReference type="HAMAP" id="MF_00014">
    <property type="entry name" value="Ribosome_mat_RimM"/>
    <property type="match status" value="1"/>
</dbReference>
<comment type="subcellular location">
    <subcellularLocation>
        <location evidence="5">Cytoplasm</location>
    </subcellularLocation>
</comment>
<dbReference type="GO" id="GO:0043022">
    <property type="term" value="F:ribosome binding"/>
    <property type="evidence" value="ECO:0007669"/>
    <property type="project" value="InterPro"/>
</dbReference>
<dbReference type="SUPFAM" id="SSF50447">
    <property type="entry name" value="Translation proteins"/>
    <property type="match status" value="1"/>
</dbReference>
<dbReference type="SUPFAM" id="SSF50346">
    <property type="entry name" value="PRC-barrel domain"/>
    <property type="match status" value="1"/>
</dbReference>
<evidence type="ECO:0000256" key="2">
    <source>
        <dbReference type="ARBA" id="ARBA00022517"/>
    </source>
</evidence>
<dbReference type="InterPro" id="IPR056792">
    <property type="entry name" value="PRC_RimM"/>
</dbReference>
<comment type="similarity">
    <text evidence="5">Belongs to the RimM family.</text>
</comment>
<evidence type="ECO:0000313" key="8">
    <source>
        <dbReference type="EMBL" id="KUK45855.1"/>
    </source>
</evidence>
<keyword evidence="3 5" id="KW-0698">rRNA processing</keyword>
<comment type="domain">
    <text evidence="5">The PRC barrel domain binds ribosomal protein uS19.</text>
</comment>
<evidence type="ECO:0000259" key="7">
    <source>
        <dbReference type="Pfam" id="PF24986"/>
    </source>
</evidence>
<comment type="caution">
    <text evidence="8">The sequence shown here is derived from an EMBL/GenBank/DDBJ whole genome shotgun (WGS) entry which is preliminary data.</text>
</comment>
<dbReference type="GO" id="GO:0005737">
    <property type="term" value="C:cytoplasm"/>
    <property type="evidence" value="ECO:0007669"/>
    <property type="project" value="UniProtKB-SubCell"/>
</dbReference>
<dbReference type="PANTHER" id="PTHR33692">
    <property type="entry name" value="RIBOSOME MATURATION FACTOR RIMM"/>
    <property type="match status" value="1"/>
</dbReference>
<organism evidence="8 9">
    <name type="scientific">Anaerolinea thermophila</name>
    <dbReference type="NCBI Taxonomy" id="167964"/>
    <lineage>
        <taxon>Bacteria</taxon>
        <taxon>Bacillati</taxon>
        <taxon>Chloroflexota</taxon>
        <taxon>Anaerolineae</taxon>
        <taxon>Anaerolineales</taxon>
        <taxon>Anaerolineaceae</taxon>
        <taxon>Anaerolinea</taxon>
    </lineage>
</organism>
<dbReference type="NCBIfam" id="TIGR02273">
    <property type="entry name" value="16S_RimM"/>
    <property type="match status" value="1"/>
</dbReference>
<dbReference type="InterPro" id="IPR011961">
    <property type="entry name" value="RimM"/>
</dbReference>
<dbReference type="AlphaFoldDB" id="A0A101FWS1"/>
<dbReference type="Gene3D" id="2.30.30.240">
    <property type="entry name" value="PRC-barrel domain"/>
    <property type="match status" value="1"/>
</dbReference>
<evidence type="ECO:0000256" key="3">
    <source>
        <dbReference type="ARBA" id="ARBA00022552"/>
    </source>
</evidence>
<dbReference type="GO" id="GO:0005840">
    <property type="term" value="C:ribosome"/>
    <property type="evidence" value="ECO:0007669"/>
    <property type="project" value="InterPro"/>
</dbReference>
<evidence type="ECO:0000256" key="1">
    <source>
        <dbReference type="ARBA" id="ARBA00022490"/>
    </source>
</evidence>
<keyword evidence="2 5" id="KW-0690">Ribosome biogenesis</keyword>
<evidence type="ECO:0000256" key="4">
    <source>
        <dbReference type="ARBA" id="ARBA00023186"/>
    </source>
</evidence>
<keyword evidence="1 5" id="KW-0963">Cytoplasm</keyword>
<dbReference type="InterPro" id="IPR011033">
    <property type="entry name" value="PRC_barrel-like_sf"/>
</dbReference>
<dbReference type="Pfam" id="PF24986">
    <property type="entry name" value="PRC_RimM"/>
    <property type="match status" value="1"/>
</dbReference>
<keyword evidence="4 5" id="KW-0143">Chaperone</keyword>
<sequence>MVEDPFQKKNPKAGSPDQGEPIFLIIGKIRKPHGVGGEVLFEVITEFPERIRRGKKVFIGQGKTEYVVEGIRTHQSNLLIKLIGLEDCESVEQFRNQMVYIKTDNLPRLPEDEYYHHELVGMFVHDEDGILLGQVSEILETGANDVLIVTHEGEEILIPFIKQVILGVNKKEKIISAKLQEWK</sequence>
<dbReference type="EMBL" id="LGFU01000132">
    <property type="protein sequence ID" value="KUK45855.1"/>
    <property type="molecule type" value="Genomic_DNA"/>
</dbReference>
<dbReference type="InterPro" id="IPR002676">
    <property type="entry name" value="RimM_N"/>
</dbReference>
<name>A0A101FWS1_9CHLR</name>
<dbReference type="PATRIC" id="fig|167964.4.peg.1414"/>
<feature type="domain" description="RimM N-terminal" evidence="6">
    <location>
        <begin position="26"/>
        <end position="104"/>
    </location>
</feature>
<dbReference type="GO" id="GO:0042274">
    <property type="term" value="P:ribosomal small subunit biogenesis"/>
    <property type="evidence" value="ECO:0007669"/>
    <property type="project" value="UniProtKB-UniRule"/>
</dbReference>
<dbReference type="Pfam" id="PF01782">
    <property type="entry name" value="RimM"/>
    <property type="match status" value="1"/>
</dbReference>
<feature type="domain" description="Ribosome maturation factor RimM PRC barrel" evidence="7">
    <location>
        <begin position="116"/>
        <end position="181"/>
    </location>
</feature>
<dbReference type="InterPro" id="IPR009000">
    <property type="entry name" value="Transl_B-barrel_sf"/>
</dbReference>
<gene>
    <name evidence="5" type="primary">rimM</name>
    <name evidence="8" type="ORF">XD73_1272</name>
</gene>
<dbReference type="PANTHER" id="PTHR33692:SF1">
    <property type="entry name" value="RIBOSOME MATURATION FACTOR RIMM"/>
    <property type="match status" value="1"/>
</dbReference>
<evidence type="ECO:0000259" key="6">
    <source>
        <dbReference type="Pfam" id="PF01782"/>
    </source>
</evidence>
<dbReference type="Proteomes" id="UP000064249">
    <property type="component" value="Unassembled WGS sequence"/>
</dbReference>
<dbReference type="GO" id="GO:0006364">
    <property type="term" value="P:rRNA processing"/>
    <property type="evidence" value="ECO:0007669"/>
    <property type="project" value="UniProtKB-UniRule"/>
</dbReference>
<accession>A0A101FWS1</accession>
<dbReference type="Gene3D" id="2.40.30.60">
    <property type="entry name" value="RimM"/>
    <property type="match status" value="1"/>
</dbReference>
<evidence type="ECO:0000256" key="5">
    <source>
        <dbReference type="HAMAP-Rule" id="MF_00014"/>
    </source>
</evidence>
<comment type="subunit">
    <text evidence="5">Binds ribosomal protein uS19.</text>
</comment>
<dbReference type="InterPro" id="IPR036976">
    <property type="entry name" value="RimM_N_sf"/>
</dbReference>
<proteinExistence type="inferred from homology"/>
<comment type="function">
    <text evidence="5">An accessory protein needed during the final step in the assembly of 30S ribosomal subunit, possibly for assembly of the head region. Essential for efficient processing of 16S rRNA. May be needed both before and after RbfA during the maturation of 16S rRNA. It has affinity for free ribosomal 30S subunits but not for 70S ribosomes.</text>
</comment>
<protein>
    <recommendedName>
        <fullName evidence="5">Ribosome maturation factor RimM</fullName>
    </recommendedName>
</protein>